<protein>
    <submittedName>
        <fullName evidence="2">Phytochrome B</fullName>
    </submittedName>
</protein>
<keyword evidence="1" id="KW-1133">Transmembrane helix</keyword>
<name>A0A2P2NG35_RHIMU</name>
<organism evidence="2">
    <name type="scientific">Rhizophora mucronata</name>
    <name type="common">Asiatic mangrove</name>
    <dbReference type="NCBI Taxonomy" id="61149"/>
    <lineage>
        <taxon>Eukaryota</taxon>
        <taxon>Viridiplantae</taxon>
        <taxon>Streptophyta</taxon>
        <taxon>Embryophyta</taxon>
        <taxon>Tracheophyta</taxon>
        <taxon>Spermatophyta</taxon>
        <taxon>Magnoliopsida</taxon>
        <taxon>eudicotyledons</taxon>
        <taxon>Gunneridae</taxon>
        <taxon>Pentapetalae</taxon>
        <taxon>rosids</taxon>
        <taxon>fabids</taxon>
        <taxon>Malpighiales</taxon>
        <taxon>Rhizophoraceae</taxon>
        <taxon>Rhizophora</taxon>
    </lineage>
</organism>
<reference evidence="2" key="1">
    <citation type="submission" date="2018-02" db="EMBL/GenBank/DDBJ databases">
        <title>Rhizophora mucronata_Transcriptome.</title>
        <authorList>
            <person name="Meera S.P."/>
            <person name="Sreeshan A."/>
            <person name="Augustine A."/>
        </authorList>
    </citation>
    <scope>NUCLEOTIDE SEQUENCE</scope>
    <source>
        <tissue evidence="2">Leaf</tissue>
    </source>
</reference>
<feature type="transmembrane region" description="Helical" evidence="1">
    <location>
        <begin position="12"/>
        <end position="38"/>
    </location>
</feature>
<dbReference type="AlphaFoldDB" id="A0A2P2NG35"/>
<accession>A0A2P2NG35</accession>
<keyword evidence="1" id="KW-0472">Membrane</keyword>
<keyword evidence="1" id="KW-0812">Transmembrane</keyword>
<dbReference type="EMBL" id="GGEC01060963">
    <property type="protein sequence ID" value="MBX41447.1"/>
    <property type="molecule type" value="Transcribed_RNA"/>
</dbReference>
<evidence type="ECO:0000256" key="1">
    <source>
        <dbReference type="SAM" id="Phobius"/>
    </source>
</evidence>
<sequence length="47" mass="5695">MLHQLVLFRTKGLHSLCAWLGQLFVHLMIAMLNIWLIWVPLLHWSWQ</sequence>
<proteinExistence type="predicted"/>
<evidence type="ECO:0000313" key="2">
    <source>
        <dbReference type="EMBL" id="MBX41447.1"/>
    </source>
</evidence>